<dbReference type="Gene3D" id="1.10.10.10">
    <property type="entry name" value="Winged helix-like DNA-binding domain superfamily/Winged helix DNA-binding domain"/>
    <property type="match status" value="1"/>
</dbReference>
<evidence type="ECO:0000313" key="6">
    <source>
        <dbReference type="EMBL" id="SFV62434.1"/>
    </source>
</evidence>
<dbReference type="InterPro" id="IPR016461">
    <property type="entry name" value="COMT-like"/>
</dbReference>
<proteinExistence type="predicted"/>
<keyword evidence="2" id="KW-0808">Transferase</keyword>
<dbReference type="Gene3D" id="1.20.58.1390">
    <property type="match status" value="1"/>
</dbReference>
<dbReference type="InterPro" id="IPR001077">
    <property type="entry name" value="COMT_C"/>
</dbReference>
<evidence type="ECO:0000256" key="3">
    <source>
        <dbReference type="ARBA" id="ARBA00022691"/>
    </source>
</evidence>
<dbReference type="SUPFAM" id="SSF53335">
    <property type="entry name" value="S-adenosyl-L-methionine-dependent methyltransferases"/>
    <property type="match status" value="1"/>
</dbReference>
<keyword evidence="1" id="KW-0489">Methyltransferase</keyword>
<reference evidence="6" key="1">
    <citation type="submission" date="2016-10" db="EMBL/GenBank/DDBJ databases">
        <authorList>
            <person name="de Groot N.N."/>
        </authorList>
    </citation>
    <scope>NUCLEOTIDE SEQUENCE</scope>
</reference>
<evidence type="ECO:0000259" key="4">
    <source>
        <dbReference type="Pfam" id="PF00891"/>
    </source>
</evidence>
<dbReference type="InterPro" id="IPR049480">
    <property type="entry name" value="BVU_1015-like_N"/>
</dbReference>
<dbReference type="GO" id="GO:0008171">
    <property type="term" value="F:O-methyltransferase activity"/>
    <property type="evidence" value="ECO:0007669"/>
    <property type="project" value="InterPro"/>
</dbReference>
<dbReference type="PANTHER" id="PTHR43712:SF2">
    <property type="entry name" value="O-METHYLTRANSFERASE CICE"/>
    <property type="match status" value="1"/>
</dbReference>
<dbReference type="InterPro" id="IPR036388">
    <property type="entry name" value="WH-like_DNA-bd_sf"/>
</dbReference>
<gene>
    <name evidence="6" type="ORF">MNB_SM-4-1778</name>
</gene>
<dbReference type="EMBL" id="FPHF01000067">
    <property type="protein sequence ID" value="SFV62434.1"/>
    <property type="molecule type" value="Genomic_DNA"/>
</dbReference>
<dbReference type="PROSITE" id="PS51683">
    <property type="entry name" value="SAM_OMT_II"/>
    <property type="match status" value="1"/>
</dbReference>
<dbReference type="Gene3D" id="3.40.50.150">
    <property type="entry name" value="Vaccinia Virus protein VP39"/>
    <property type="match status" value="1"/>
</dbReference>
<feature type="domain" description="BVU-1015-like N-terminal dimerisation-like" evidence="5">
    <location>
        <begin position="15"/>
        <end position="85"/>
    </location>
</feature>
<dbReference type="InterPro" id="IPR029063">
    <property type="entry name" value="SAM-dependent_MTases_sf"/>
</dbReference>
<evidence type="ECO:0000256" key="1">
    <source>
        <dbReference type="ARBA" id="ARBA00022603"/>
    </source>
</evidence>
<dbReference type="GO" id="GO:0032259">
    <property type="term" value="P:methylation"/>
    <property type="evidence" value="ECO:0007669"/>
    <property type="project" value="UniProtKB-KW"/>
</dbReference>
<keyword evidence="3" id="KW-0949">S-adenosyl-L-methionine</keyword>
<dbReference type="PANTHER" id="PTHR43712">
    <property type="entry name" value="PUTATIVE (AFU_ORTHOLOGUE AFUA_4G14580)-RELATED"/>
    <property type="match status" value="1"/>
</dbReference>
<evidence type="ECO:0000259" key="5">
    <source>
        <dbReference type="Pfam" id="PF21212"/>
    </source>
</evidence>
<dbReference type="Pfam" id="PF00891">
    <property type="entry name" value="Methyltransf_2"/>
    <property type="match status" value="1"/>
</dbReference>
<organism evidence="6">
    <name type="scientific">hydrothermal vent metagenome</name>
    <dbReference type="NCBI Taxonomy" id="652676"/>
    <lineage>
        <taxon>unclassified sequences</taxon>
        <taxon>metagenomes</taxon>
        <taxon>ecological metagenomes</taxon>
    </lineage>
</organism>
<feature type="domain" description="O-methyltransferase C-terminal" evidence="4">
    <location>
        <begin position="170"/>
        <end position="334"/>
    </location>
</feature>
<dbReference type="Pfam" id="PF21212">
    <property type="entry name" value="Dimerisation2-like_dom"/>
    <property type="match status" value="1"/>
</dbReference>
<accession>A0A1W1C9K1</accession>
<protein>
    <submittedName>
        <fullName evidence="6">Biotin synthesis protein BioC</fullName>
    </submittedName>
</protein>
<sequence length="355" mass="40064">MFDTKNMSGETALLEAQKIAFGPIVFQCARLLRDWGIFELLHKKKRTPLTAQTIADETDLSLYAVQVLCETGFSMGALSFHDEKYSLTKIGYFLQNDEMTKANLNYNHDVNYLGLFYLDESLKKGEPVGLHKAFNTEEETIYPLLTKLPQKAKDSWFGFDHFYSDAAFKTLVKIMSEKEIKTMLDIGGNTGKWSVALTSVSPETIVTILDHQPQIYEALIRAKENGVEGRVKGQQIDLLDHTIAFPTDVDAVWMSQFLDCFGVNDIVNILRRAKNALNKDGKVYIVEPFWDRQSHEIGAYCLINTSPYFTALANGTSKMYRASEFEQFANEAGLNVIEQVDGLGFGHTLMVCERA</sequence>
<dbReference type="PIRSF" id="PIRSF005739">
    <property type="entry name" value="O-mtase"/>
    <property type="match status" value="1"/>
</dbReference>
<dbReference type="SUPFAM" id="SSF46785">
    <property type="entry name" value="Winged helix' DNA-binding domain"/>
    <property type="match status" value="1"/>
</dbReference>
<dbReference type="CDD" id="cd02440">
    <property type="entry name" value="AdoMet_MTases"/>
    <property type="match status" value="1"/>
</dbReference>
<dbReference type="InterPro" id="IPR036390">
    <property type="entry name" value="WH_DNA-bd_sf"/>
</dbReference>
<name>A0A1W1C9K1_9ZZZZ</name>
<evidence type="ECO:0000256" key="2">
    <source>
        <dbReference type="ARBA" id="ARBA00022679"/>
    </source>
</evidence>
<dbReference type="AlphaFoldDB" id="A0A1W1C9K1"/>